<keyword evidence="2" id="KW-1185">Reference proteome</keyword>
<name>A0A067ST10_GALM3</name>
<reference evidence="2" key="1">
    <citation type="journal article" date="2014" name="Proc. Natl. Acad. Sci. U.S.A.">
        <title>Extensive sampling of basidiomycete genomes demonstrates inadequacy of the white-rot/brown-rot paradigm for wood decay fungi.</title>
        <authorList>
            <person name="Riley R."/>
            <person name="Salamov A.A."/>
            <person name="Brown D.W."/>
            <person name="Nagy L.G."/>
            <person name="Floudas D."/>
            <person name="Held B.W."/>
            <person name="Levasseur A."/>
            <person name="Lombard V."/>
            <person name="Morin E."/>
            <person name="Otillar R."/>
            <person name="Lindquist E.A."/>
            <person name="Sun H."/>
            <person name="LaButti K.M."/>
            <person name="Schmutz J."/>
            <person name="Jabbour D."/>
            <person name="Luo H."/>
            <person name="Baker S.E."/>
            <person name="Pisabarro A.G."/>
            <person name="Walton J.D."/>
            <person name="Blanchette R.A."/>
            <person name="Henrissat B."/>
            <person name="Martin F."/>
            <person name="Cullen D."/>
            <person name="Hibbett D.S."/>
            <person name="Grigoriev I.V."/>
        </authorList>
    </citation>
    <scope>NUCLEOTIDE SEQUENCE [LARGE SCALE GENOMIC DNA]</scope>
    <source>
        <strain evidence="2">CBS 339.88</strain>
    </source>
</reference>
<dbReference type="Proteomes" id="UP000027222">
    <property type="component" value="Unassembled WGS sequence"/>
</dbReference>
<accession>A0A067ST10</accession>
<dbReference type="HOGENOM" id="CLU_2527617_0_0_1"/>
<protein>
    <submittedName>
        <fullName evidence="1">Uncharacterized protein</fullName>
    </submittedName>
</protein>
<evidence type="ECO:0000313" key="2">
    <source>
        <dbReference type="Proteomes" id="UP000027222"/>
    </source>
</evidence>
<evidence type="ECO:0000313" key="1">
    <source>
        <dbReference type="EMBL" id="KDR70829.1"/>
    </source>
</evidence>
<dbReference type="EMBL" id="KL142395">
    <property type="protein sequence ID" value="KDR70829.1"/>
    <property type="molecule type" value="Genomic_DNA"/>
</dbReference>
<dbReference type="AlphaFoldDB" id="A0A067ST10"/>
<organism evidence="1 2">
    <name type="scientific">Galerina marginata (strain CBS 339.88)</name>
    <dbReference type="NCBI Taxonomy" id="685588"/>
    <lineage>
        <taxon>Eukaryota</taxon>
        <taxon>Fungi</taxon>
        <taxon>Dikarya</taxon>
        <taxon>Basidiomycota</taxon>
        <taxon>Agaricomycotina</taxon>
        <taxon>Agaricomycetes</taxon>
        <taxon>Agaricomycetidae</taxon>
        <taxon>Agaricales</taxon>
        <taxon>Agaricineae</taxon>
        <taxon>Strophariaceae</taxon>
        <taxon>Galerina</taxon>
    </lineage>
</organism>
<gene>
    <name evidence="1" type="ORF">GALMADRAFT_810363</name>
</gene>
<sequence length="84" mass="9315">MTAAIPVSRRITNRNALFSRGSRGWVVIGNLGSVGSRRGNRPDDLSHKPCQLKTSFCLDRCRLDSLLFAATFNLHYIPGREVAV</sequence>
<proteinExistence type="predicted"/>